<dbReference type="PANTHER" id="PTHR46383:SF1">
    <property type="entry name" value="ASPARTATE AMINOTRANSFERASE"/>
    <property type="match status" value="1"/>
</dbReference>
<name>E1RFU0_METP4</name>
<evidence type="ECO:0000259" key="8">
    <source>
        <dbReference type="Pfam" id="PF00155"/>
    </source>
</evidence>
<dbReference type="OrthoDB" id="372018at2157"/>
<dbReference type="Pfam" id="PF00155">
    <property type="entry name" value="Aminotran_1_2"/>
    <property type="match status" value="1"/>
</dbReference>
<keyword evidence="5 7" id="KW-0808">Transferase</keyword>
<dbReference type="InterPro" id="IPR015422">
    <property type="entry name" value="PyrdxlP-dep_Trfase_small"/>
</dbReference>
<dbReference type="GO" id="GO:0006520">
    <property type="term" value="P:amino acid metabolic process"/>
    <property type="evidence" value="ECO:0007669"/>
    <property type="project" value="InterPro"/>
</dbReference>
<dbReference type="KEGG" id="mpi:Mpet_0318"/>
<dbReference type="HOGENOM" id="CLU_017584_4_3_2"/>
<feature type="domain" description="Aminotransferase class I/classII large" evidence="8">
    <location>
        <begin position="32"/>
        <end position="373"/>
    </location>
</feature>
<gene>
    <name evidence="9" type="ordered locus">Mpet_0318</name>
</gene>
<dbReference type="EC" id="2.6.1.-" evidence="7"/>
<dbReference type="InterPro" id="IPR015424">
    <property type="entry name" value="PyrdxlP-dep_Trfase"/>
</dbReference>
<dbReference type="PANTHER" id="PTHR46383">
    <property type="entry name" value="ASPARTATE AMINOTRANSFERASE"/>
    <property type="match status" value="1"/>
</dbReference>
<reference evidence="9 10" key="1">
    <citation type="journal article" date="2010" name="Stand. Genomic Sci.">
        <title>Complete genome sequence of Methanoplanus petrolearius type strain (SEBR 4847).</title>
        <authorList>
            <person name="Brambilla E."/>
            <person name="Djao O.D."/>
            <person name="Daligault H."/>
            <person name="Lapidus A."/>
            <person name="Lucas S."/>
            <person name="Hammon N."/>
            <person name="Nolan M."/>
            <person name="Tice H."/>
            <person name="Cheng J.F."/>
            <person name="Han C."/>
            <person name="Tapia R."/>
            <person name="Goodwin L."/>
            <person name="Pitluck S."/>
            <person name="Liolios K."/>
            <person name="Ivanova N."/>
            <person name="Mavromatis K."/>
            <person name="Mikhailova N."/>
            <person name="Pati A."/>
            <person name="Chen A."/>
            <person name="Palaniappan K."/>
            <person name="Land M."/>
            <person name="Hauser L."/>
            <person name="Chang Y.J."/>
            <person name="Jeffries C.D."/>
            <person name="Rohde M."/>
            <person name="Spring S."/>
            <person name="Sikorski J."/>
            <person name="Goker M."/>
            <person name="Woyke T."/>
            <person name="Bristow J."/>
            <person name="Eisen J.A."/>
            <person name="Markowitz V."/>
            <person name="Hugenholtz P."/>
            <person name="Kyrpides N.C."/>
            <person name="Klenk H.P."/>
        </authorList>
    </citation>
    <scope>NUCLEOTIDE SEQUENCE [LARGE SCALE GENOMIC DNA]</scope>
    <source>
        <strain evidence="10">DSM 11571 / OCM 486 / SEBR 4847</strain>
    </source>
</reference>
<evidence type="ECO:0000256" key="7">
    <source>
        <dbReference type="RuleBase" id="RU000481"/>
    </source>
</evidence>
<dbReference type="FunFam" id="3.40.640.10:FF:000033">
    <property type="entry name" value="Aspartate aminotransferase"/>
    <property type="match status" value="1"/>
</dbReference>
<organism evidence="9 10">
    <name type="scientific">Methanolacinia petrolearia (strain DSM 11571 / OCM 486 / SEBR 4847)</name>
    <name type="common">Methanoplanus petrolearius</name>
    <dbReference type="NCBI Taxonomy" id="679926"/>
    <lineage>
        <taxon>Archaea</taxon>
        <taxon>Methanobacteriati</taxon>
        <taxon>Methanobacteriota</taxon>
        <taxon>Stenosarchaea group</taxon>
        <taxon>Methanomicrobia</taxon>
        <taxon>Methanomicrobiales</taxon>
        <taxon>Methanomicrobiaceae</taxon>
        <taxon>Methanolacinia</taxon>
    </lineage>
</organism>
<dbReference type="AlphaFoldDB" id="E1RFU0"/>
<evidence type="ECO:0000256" key="4">
    <source>
        <dbReference type="ARBA" id="ARBA00022576"/>
    </source>
</evidence>
<evidence type="ECO:0000313" key="10">
    <source>
        <dbReference type="Proteomes" id="UP000006565"/>
    </source>
</evidence>
<dbReference type="CDD" id="cd00609">
    <property type="entry name" value="AAT_like"/>
    <property type="match status" value="1"/>
</dbReference>
<dbReference type="InterPro" id="IPR004839">
    <property type="entry name" value="Aminotransferase_I/II_large"/>
</dbReference>
<keyword evidence="4 7" id="KW-0032">Aminotransferase</keyword>
<keyword evidence="6" id="KW-0663">Pyridoxal phosphate</keyword>
<evidence type="ECO:0000256" key="5">
    <source>
        <dbReference type="ARBA" id="ARBA00022679"/>
    </source>
</evidence>
<comment type="subunit">
    <text evidence="3">Homodimer.</text>
</comment>
<protein>
    <recommendedName>
        <fullName evidence="7">Aminotransferase</fullName>
        <ecNumber evidence="7">2.6.1.-</ecNumber>
    </recommendedName>
</protein>
<dbReference type="EMBL" id="CP002117">
    <property type="protein sequence ID" value="ADN35092.1"/>
    <property type="molecule type" value="Genomic_DNA"/>
</dbReference>
<dbReference type="Proteomes" id="UP000006565">
    <property type="component" value="Chromosome"/>
</dbReference>
<accession>E1RFU0</accession>
<dbReference type="GO" id="GO:0030170">
    <property type="term" value="F:pyridoxal phosphate binding"/>
    <property type="evidence" value="ECO:0007669"/>
    <property type="project" value="InterPro"/>
</dbReference>
<dbReference type="InterPro" id="IPR015421">
    <property type="entry name" value="PyrdxlP-dep_Trfase_major"/>
</dbReference>
<proteinExistence type="inferred from homology"/>
<evidence type="ECO:0000313" key="9">
    <source>
        <dbReference type="EMBL" id="ADN35092.1"/>
    </source>
</evidence>
<dbReference type="Gene3D" id="3.40.640.10">
    <property type="entry name" value="Type I PLP-dependent aspartate aminotransferase-like (Major domain)"/>
    <property type="match status" value="1"/>
</dbReference>
<keyword evidence="10" id="KW-1185">Reference proteome</keyword>
<dbReference type="GeneID" id="9742761"/>
<evidence type="ECO:0000256" key="1">
    <source>
        <dbReference type="ARBA" id="ARBA00001933"/>
    </source>
</evidence>
<dbReference type="InterPro" id="IPR050596">
    <property type="entry name" value="AspAT/PAT-like"/>
</dbReference>
<comment type="similarity">
    <text evidence="2 7">Belongs to the class-I pyridoxal-phosphate-dependent aminotransferase family.</text>
</comment>
<dbReference type="eggNOG" id="arCOG01130">
    <property type="taxonomic scope" value="Archaea"/>
</dbReference>
<evidence type="ECO:0000256" key="3">
    <source>
        <dbReference type="ARBA" id="ARBA00011738"/>
    </source>
</evidence>
<dbReference type="SUPFAM" id="SSF53383">
    <property type="entry name" value="PLP-dependent transferases"/>
    <property type="match status" value="1"/>
</dbReference>
<dbReference type="PROSITE" id="PS00105">
    <property type="entry name" value="AA_TRANSFER_CLASS_1"/>
    <property type="match status" value="1"/>
</dbReference>
<dbReference type="GO" id="GO:0008483">
    <property type="term" value="F:transaminase activity"/>
    <property type="evidence" value="ECO:0007669"/>
    <property type="project" value="UniProtKB-KW"/>
</dbReference>
<dbReference type="InterPro" id="IPR004838">
    <property type="entry name" value="NHTrfase_class1_PyrdxlP-BS"/>
</dbReference>
<dbReference type="STRING" id="679926.Mpet_0318"/>
<dbReference type="RefSeq" id="WP_013328271.1">
    <property type="nucleotide sequence ID" value="NC_014507.1"/>
</dbReference>
<evidence type="ECO:0000256" key="6">
    <source>
        <dbReference type="ARBA" id="ARBA00022898"/>
    </source>
</evidence>
<comment type="cofactor">
    <cofactor evidence="1 7">
        <name>pyridoxal 5'-phosphate</name>
        <dbReference type="ChEBI" id="CHEBI:597326"/>
    </cofactor>
</comment>
<evidence type="ECO:0000256" key="2">
    <source>
        <dbReference type="ARBA" id="ARBA00007441"/>
    </source>
</evidence>
<sequence>MRPLSEKISSIPPSATIEITDRARRMKSEGIDVISLSIGEPDFETPKHITDACINALREGKTHYEASQGTLELREAISEKLRKDNGVDVDASGIVVACGAKNNIYEAMEACLNPGDEVIIIDPSWVSYEPAVRIAGGTPVHHSLNGKDFQIDDSLLEKVTGKTKMIVLNTPSNPTGSVLSKESLSIVADICRDNDIIALSDEIYEKLIYDKEHLSIGAMNDMAERTITINGFSKAYAMTGWRIGYAAASPEIAKAMTKVQQHTISHPATFAMWGALAALKGDQSCIKDMRVEFDRRRRYVCGELESMGFKTAPADGAFYAFVNINGDDMERGERWLEEAHLAATPGTAFNAPGWIRISYAAKMDTLKEAMRRIREFEDRRD</sequence>
<dbReference type="Gene3D" id="3.90.1150.10">
    <property type="entry name" value="Aspartate Aminotransferase, domain 1"/>
    <property type="match status" value="1"/>
</dbReference>